<dbReference type="PANTHER" id="PTHR11571:SF224">
    <property type="entry name" value="HEMATOPOIETIC PROSTAGLANDIN D SYNTHASE"/>
    <property type="match status" value="1"/>
</dbReference>
<dbReference type="EMBL" id="JAHQIW010006444">
    <property type="protein sequence ID" value="KAJ1369196.1"/>
    <property type="molecule type" value="Genomic_DNA"/>
</dbReference>
<sequence>MTWVDVFIAEHVSDMYAKVPEFLDGFPEVKAHMEKVQSNPKIKKWIDSRPKTNF</sequence>
<evidence type="ECO:0000313" key="6">
    <source>
        <dbReference type="Proteomes" id="UP001196413"/>
    </source>
</evidence>
<name>A0AAD5R405_PARTN</name>
<gene>
    <name evidence="5" type="ORF">KIN20_030603</name>
</gene>
<dbReference type="InterPro" id="IPR010987">
    <property type="entry name" value="Glutathione-S-Trfase_C-like"/>
</dbReference>
<evidence type="ECO:0000256" key="3">
    <source>
        <dbReference type="ARBA" id="ARBA00047960"/>
    </source>
</evidence>
<organism evidence="5 6">
    <name type="scientific">Parelaphostrongylus tenuis</name>
    <name type="common">Meningeal worm</name>
    <dbReference type="NCBI Taxonomy" id="148309"/>
    <lineage>
        <taxon>Eukaryota</taxon>
        <taxon>Metazoa</taxon>
        <taxon>Ecdysozoa</taxon>
        <taxon>Nematoda</taxon>
        <taxon>Chromadorea</taxon>
        <taxon>Rhabditida</taxon>
        <taxon>Rhabditina</taxon>
        <taxon>Rhabditomorpha</taxon>
        <taxon>Strongyloidea</taxon>
        <taxon>Metastrongylidae</taxon>
        <taxon>Parelaphostrongylus</taxon>
    </lineage>
</organism>
<keyword evidence="6" id="KW-1185">Reference proteome</keyword>
<proteinExistence type="predicted"/>
<evidence type="ECO:0000256" key="1">
    <source>
        <dbReference type="ARBA" id="ARBA00012452"/>
    </source>
</evidence>
<reference evidence="5" key="1">
    <citation type="submission" date="2021-06" db="EMBL/GenBank/DDBJ databases">
        <title>Parelaphostrongylus tenuis whole genome reference sequence.</title>
        <authorList>
            <person name="Garwood T.J."/>
            <person name="Larsen P.A."/>
            <person name="Fountain-Jones N.M."/>
            <person name="Garbe J.R."/>
            <person name="Macchietto M.G."/>
            <person name="Kania S.A."/>
            <person name="Gerhold R.W."/>
            <person name="Richards J.E."/>
            <person name="Wolf T.M."/>
        </authorList>
    </citation>
    <scope>NUCLEOTIDE SEQUENCE</scope>
    <source>
        <strain evidence="5">MNPRO001-30</strain>
        <tissue evidence="5">Meninges</tissue>
    </source>
</reference>
<keyword evidence="2" id="KW-0808">Transferase</keyword>
<dbReference type="GO" id="GO:0004364">
    <property type="term" value="F:glutathione transferase activity"/>
    <property type="evidence" value="ECO:0007669"/>
    <property type="project" value="UniProtKB-EC"/>
</dbReference>
<dbReference type="EC" id="2.5.1.18" evidence="1"/>
<evidence type="ECO:0000259" key="4">
    <source>
        <dbReference type="PROSITE" id="PS50405"/>
    </source>
</evidence>
<accession>A0AAD5R405</accession>
<evidence type="ECO:0000313" key="5">
    <source>
        <dbReference type="EMBL" id="KAJ1369196.1"/>
    </source>
</evidence>
<feature type="domain" description="GST C-terminal" evidence="4">
    <location>
        <begin position="1"/>
        <end position="54"/>
    </location>
</feature>
<dbReference type="InterPro" id="IPR036282">
    <property type="entry name" value="Glutathione-S-Trfase_C_sf"/>
</dbReference>
<dbReference type="Pfam" id="PF14497">
    <property type="entry name" value="GST_C_3"/>
    <property type="match status" value="1"/>
</dbReference>
<dbReference type="InterPro" id="IPR004046">
    <property type="entry name" value="GST_C"/>
</dbReference>
<dbReference type="Gene3D" id="1.20.1050.10">
    <property type="match status" value="1"/>
</dbReference>
<dbReference type="PROSITE" id="PS50405">
    <property type="entry name" value="GST_CTER"/>
    <property type="match status" value="1"/>
</dbReference>
<protein>
    <recommendedName>
        <fullName evidence="1">glutathione transferase</fullName>
        <ecNumber evidence="1">2.5.1.18</ecNumber>
    </recommendedName>
</protein>
<dbReference type="InterPro" id="IPR050213">
    <property type="entry name" value="GST_superfamily"/>
</dbReference>
<evidence type="ECO:0000256" key="2">
    <source>
        <dbReference type="ARBA" id="ARBA00022679"/>
    </source>
</evidence>
<dbReference type="AlphaFoldDB" id="A0AAD5R405"/>
<comment type="catalytic activity">
    <reaction evidence="3">
        <text>RX + glutathione = an S-substituted glutathione + a halide anion + H(+)</text>
        <dbReference type="Rhea" id="RHEA:16437"/>
        <dbReference type="ChEBI" id="CHEBI:15378"/>
        <dbReference type="ChEBI" id="CHEBI:16042"/>
        <dbReference type="ChEBI" id="CHEBI:17792"/>
        <dbReference type="ChEBI" id="CHEBI:57925"/>
        <dbReference type="ChEBI" id="CHEBI:90779"/>
        <dbReference type="EC" id="2.5.1.18"/>
    </reaction>
</comment>
<dbReference type="Proteomes" id="UP001196413">
    <property type="component" value="Unassembled WGS sequence"/>
</dbReference>
<dbReference type="PANTHER" id="PTHR11571">
    <property type="entry name" value="GLUTATHIONE S-TRANSFERASE"/>
    <property type="match status" value="1"/>
</dbReference>
<comment type="caution">
    <text evidence="5">The sequence shown here is derived from an EMBL/GenBank/DDBJ whole genome shotgun (WGS) entry which is preliminary data.</text>
</comment>
<dbReference type="GO" id="GO:0006749">
    <property type="term" value="P:glutathione metabolic process"/>
    <property type="evidence" value="ECO:0007669"/>
    <property type="project" value="TreeGrafter"/>
</dbReference>
<dbReference type="SUPFAM" id="SSF47616">
    <property type="entry name" value="GST C-terminal domain-like"/>
    <property type="match status" value="1"/>
</dbReference>